<proteinExistence type="predicted"/>
<keyword evidence="1" id="KW-1133">Transmembrane helix</keyword>
<protein>
    <recommendedName>
        <fullName evidence="4">Secreted protein</fullName>
    </recommendedName>
</protein>
<evidence type="ECO:0000313" key="2">
    <source>
        <dbReference type="EMBL" id="CAI9585600.1"/>
    </source>
</evidence>
<gene>
    <name evidence="2" type="ORF">SPARVUS_LOCUS10246500</name>
</gene>
<dbReference type="EMBL" id="CATNWA010015666">
    <property type="protein sequence ID" value="CAI9585600.1"/>
    <property type="molecule type" value="Genomic_DNA"/>
</dbReference>
<comment type="caution">
    <text evidence="2">The sequence shown here is derived from an EMBL/GenBank/DDBJ whole genome shotgun (WGS) entry which is preliminary data.</text>
</comment>
<evidence type="ECO:0008006" key="4">
    <source>
        <dbReference type="Google" id="ProtNLM"/>
    </source>
</evidence>
<evidence type="ECO:0000313" key="3">
    <source>
        <dbReference type="Proteomes" id="UP001162483"/>
    </source>
</evidence>
<feature type="non-terminal residue" evidence="2">
    <location>
        <position position="81"/>
    </location>
</feature>
<sequence>MALGRKGLTSGAIKGLNVCCVFFSLCAVSVLSTVSTLLSMAAVQSHTKQCAGADEGEICIAYIQFSPPIGSTRTITRRDPV</sequence>
<feature type="transmembrane region" description="Helical" evidence="1">
    <location>
        <begin position="15"/>
        <end position="38"/>
    </location>
</feature>
<name>A0ABN9ENM9_9NEOB</name>
<organism evidence="2 3">
    <name type="scientific">Staurois parvus</name>
    <dbReference type="NCBI Taxonomy" id="386267"/>
    <lineage>
        <taxon>Eukaryota</taxon>
        <taxon>Metazoa</taxon>
        <taxon>Chordata</taxon>
        <taxon>Craniata</taxon>
        <taxon>Vertebrata</taxon>
        <taxon>Euteleostomi</taxon>
        <taxon>Amphibia</taxon>
        <taxon>Batrachia</taxon>
        <taxon>Anura</taxon>
        <taxon>Neobatrachia</taxon>
        <taxon>Ranoidea</taxon>
        <taxon>Ranidae</taxon>
        <taxon>Staurois</taxon>
    </lineage>
</organism>
<evidence type="ECO:0000256" key="1">
    <source>
        <dbReference type="SAM" id="Phobius"/>
    </source>
</evidence>
<dbReference type="Proteomes" id="UP001162483">
    <property type="component" value="Unassembled WGS sequence"/>
</dbReference>
<reference evidence="2" key="1">
    <citation type="submission" date="2023-05" db="EMBL/GenBank/DDBJ databases">
        <authorList>
            <person name="Stuckert A."/>
        </authorList>
    </citation>
    <scope>NUCLEOTIDE SEQUENCE</scope>
</reference>
<keyword evidence="3" id="KW-1185">Reference proteome</keyword>
<keyword evidence="1" id="KW-0812">Transmembrane</keyword>
<keyword evidence="1" id="KW-0472">Membrane</keyword>
<accession>A0ABN9ENM9</accession>